<dbReference type="Proteomes" id="UP001607221">
    <property type="component" value="Unassembled WGS sequence"/>
</dbReference>
<name>A0ABW7J3E9_9VIBR</name>
<accession>A0ABW7J3E9</accession>
<evidence type="ECO:0000313" key="1">
    <source>
        <dbReference type="EMBL" id="MFH0270576.1"/>
    </source>
</evidence>
<dbReference type="RefSeq" id="WP_394631706.1">
    <property type="nucleotide sequence ID" value="NZ_JBIHSE010000001.1"/>
</dbReference>
<organism evidence="1 2">
    <name type="scientific">Vibrio jasicida</name>
    <dbReference type="NCBI Taxonomy" id="766224"/>
    <lineage>
        <taxon>Bacteria</taxon>
        <taxon>Pseudomonadati</taxon>
        <taxon>Pseudomonadota</taxon>
        <taxon>Gammaproteobacteria</taxon>
        <taxon>Vibrionales</taxon>
        <taxon>Vibrionaceae</taxon>
        <taxon>Vibrio</taxon>
    </lineage>
</organism>
<reference evidence="1 2" key="1">
    <citation type="submission" date="2024-10" db="EMBL/GenBank/DDBJ databases">
        <authorList>
            <person name="Yibar A."/>
            <person name="Saticioglu I.B."/>
            <person name="Duman M."/>
            <person name="Ajmi N."/>
            <person name="Gurler F."/>
            <person name="Ay H."/>
            <person name="Onuk E."/>
            <person name="Guler S."/>
            <person name="Romalde J.L."/>
        </authorList>
    </citation>
    <scope>NUCLEOTIDE SEQUENCE [LARGE SCALE GENOMIC DNA]</scope>
    <source>
        <strain evidence="1 2">1-TCBS-A</strain>
    </source>
</reference>
<sequence length="243" mass="28064">MQTSLSIVGKASKRPKEASAAELALDRYDLLVADFYERYRKTPSKNETKSQRDKRLIAEARDLKFLKLKRIELIAHARVEDLEDKLESYTSENLQKNASDLLREKHHPTGRLAGNLTAAGEPQPTQNHEPHHIIPGEGRFRKADIRAARLNMHLHRVGINDPRNGVWLMNFLSNATYNWADPQSPAHRSLHRYNYETWISAKFARTTVEKKHFEARLFQVKMHLKKGTYPEKVMGSKDNSWTG</sequence>
<keyword evidence="2" id="KW-1185">Reference proteome</keyword>
<proteinExistence type="predicted"/>
<dbReference type="InterPro" id="IPR032871">
    <property type="entry name" value="AHH_dom_containing"/>
</dbReference>
<dbReference type="Pfam" id="PF14412">
    <property type="entry name" value="AHH"/>
    <property type="match status" value="1"/>
</dbReference>
<gene>
    <name evidence="1" type="ORF">ACGRHZ_04440</name>
</gene>
<protein>
    <submittedName>
        <fullName evidence="1">AHH domain-containing protein</fullName>
    </submittedName>
</protein>
<evidence type="ECO:0000313" key="2">
    <source>
        <dbReference type="Proteomes" id="UP001607221"/>
    </source>
</evidence>
<dbReference type="EMBL" id="JBIHSE010000001">
    <property type="protein sequence ID" value="MFH0270576.1"/>
    <property type="molecule type" value="Genomic_DNA"/>
</dbReference>
<comment type="caution">
    <text evidence="1">The sequence shown here is derived from an EMBL/GenBank/DDBJ whole genome shotgun (WGS) entry which is preliminary data.</text>
</comment>